<comment type="catalytic activity">
    <reaction evidence="5">
        <text>cytidine(32) in tRNA + S-adenosyl-L-methionine = 2'-O-methylcytidine(32) in tRNA + S-adenosyl-L-homocysteine + H(+)</text>
        <dbReference type="Rhea" id="RHEA:42932"/>
        <dbReference type="Rhea" id="RHEA-COMP:10288"/>
        <dbReference type="Rhea" id="RHEA-COMP:10289"/>
        <dbReference type="ChEBI" id="CHEBI:15378"/>
        <dbReference type="ChEBI" id="CHEBI:57856"/>
        <dbReference type="ChEBI" id="CHEBI:59789"/>
        <dbReference type="ChEBI" id="CHEBI:74495"/>
        <dbReference type="ChEBI" id="CHEBI:82748"/>
        <dbReference type="EC" id="2.1.1.200"/>
    </reaction>
</comment>
<dbReference type="Proteomes" id="UP000034410">
    <property type="component" value="Chromosome"/>
</dbReference>
<dbReference type="FunFam" id="3.40.1280.10:FF:000006">
    <property type="entry name" value="Uncharacterized tRNA/rRNA methyltransferase HI_0380"/>
    <property type="match status" value="1"/>
</dbReference>
<dbReference type="NCBIfam" id="TIGR00050">
    <property type="entry name" value="rRNA_methyl_1"/>
    <property type="match status" value="1"/>
</dbReference>
<dbReference type="OrthoDB" id="9806346at2"/>
<dbReference type="EMBL" id="CP011412">
    <property type="protein sequence ID" value="AKH20411.1"/>
    <property type="molecule type" value="Genomic_DNA"/>
</dbReference>
<dbReference type="SUPFAM" id="SSF75217">
    <property type="entry name" value="alpha/beta knot"/>
    <property type="match status" value="1"/>
</dbReference>
<dbReference type="PANTHER" id="PTHR42786:SF2">
    <property type="entry name" value="TRNA (CYTIDINE_URIDINE-2'-O-)-METHYLTRANSFERASE TRMJ"/>
    <property type="match status" value="1"/>
</dbReference>
<dbReference type="Gene3D" id="3.40.1280.10">
    <property type="match status" value="1"/>
</dbReference>
<keyword evidence="3" id="KW-0808">Transferase</keyword>
<protein>
    <recommendedName>
        <fullName evidence="5">tRNA (cytidine/uridine-2'-O-)-methyltransferase TrmJ</fullName>
        <ecNumber evidence="5">2.1.1.200</ecNumber>
    </recommendedName>
    <alternativeName>
        <fullName evidence="5">tRNA (cytidine(32)/uridine(32)-2'-O)-methyltransferase</fullName>
    </alternativeName>
    <alternativeName>
        <fullName evidence="5">tRNA Cm32/Um32 methyltransferase</fullName>
    </alternativeName>
</protein>
<dbReference type="Gene3D" id="1.10.8.590">
    <property type="match status" value="1"/>
</dbReference>
<comment type="similarity">
    <text evidence="1">Belongs to the class IV-like SAM-binding methyltransferase superfamily. RNA methyltransferase TrmH family.</text>
</comment>
<dbReference type="GO" id="GO:0005829">
    <property type="term" value="C:cytosol"/>
    <property type="evidence" value="ECO:0007669"/>
    <property type="project" value="TreeGrafter"/>
</dbReference>
<keyword evidence="5" id="KW-0819">tRNA processing</keyword>
<organism evidence="7 8">
    <name type="scientific">Sedimenticola thiotaurini</name>
    <dbReference type="NCBI Taxonomy" id="1543721"/>
    <lineage>
        <taxon>Bacteria</taxon>
        <taxon>Pseudomonadati</taxon>
        <taxon>Pseudomonadota</taxon>
        <taxon>Gammaproteobacteria</taxon>
        <taxon>Chromatiales</taxon>
        <taxon>Sedimenticolaceae</taxon>
        <taxon>Sedimenticola</taxon>
    </lineage>
</organism>
<evidence type="ECO:0000259" key="6">
    <source>
        <dbReference type="Pfam" id="PF00588"/>
    </source>
</evidence>
<evidence type="ECO:0000256" key="5">
    <source>
        <dbReference type="RuleBase" id="RU362024"/>
    </source>
</evidence>
<dbReference type="GO" id="GO:0106339">
    <property type="term" value="F:tRNA (cytidine(32)-2'-O)-methyltransferase activity"/>
    <property type="evidence" value="ECO:0007669"/>
    <property type="project" value="RHEA"/>
</dbReference>
<accession>A0A0F7JV15</accession>
<feature type="domain" description="tRNA/rRNA methyltransferase SpoU type" evidence="6">
    <location>
        <begin position="5"/>
        <end position="154"/>
    </location>
</feature>
<keyword evidence="5" id="KW-0963">Cytoplasm</keyword>
<evidence type="ECO:0000256" key="1">
    <source>
        <dbReference type="ARBA" id="ARBA00007228"/>
    </source>
</evidence>
<comment type="subunit">
    <text evidence="5">Homodimer.</text>
</comment>
<name>A0A0F7JV15_9GAMM</name>
<dbReference type="PANTHER" id="PTHR42786">
    <property type="entry name" value="TRNA/RRNA METHYLTRANSFERASE"/>
    <property type="match status" value="1"/>
</dbReference>
<keyword evidence="4 5" id="KW-0949">S-adenosyl-L-methionine</keyword>
<dbReference type="CDD" id="cd18093">
    <property type="entry name" value="SpoU-like_TrmJ"/>
    <property type="match status" value="1"/>
</dbReference>
<keyword evidence="2 5" id="KW-0489">Methyltransferase</keyword>
<dbReference type="InterPro" id="IPR029026">
    <property type="entry name" value="tRNA_m1G_MTases_N"/>
</dbReference>
<dbReference type="KEGG" id="seds:AAY24_08660"/>
<gene>
    <name evidence="5" type="primary">trmJ</name>
    <name evidence="7" type="ORF">AAY24_08660</name>
</gene>
<comment type="catalytic activity">
    <reaction evidence="5">
        <text>uridine(32) in tRNA + S-adenosyl-L-methionine = 2'-O-methyluridine(32) in tRNA + S-adenosyl-L-homocysteine + H(+)</text>
        <dbReference type="Rhea" id="RHEA:42936"/>
        <dbReference type="Rhea" id="RHEA-COMP:10107"/>
        <dbReference type="Rhea" id="RHEA-COMP:10290"/>
        <dbReference type="ChEBI" id="CHEBI:15378"/>
        <dbReference type="ChEBI" id="CHEBI:57856"/>
        <dbReference type="ChEBI" id="CHEBI:59789"/>
        <dbReference type="ChEBI" id="CHEBI:65315"/>
        <dbReference type="ChEBI" id="CHEBI:74478"/>
        <dbReference type="EC" id="2.1.1.200"/>
    </reaction>
</comment>
<dbReference type="EC" id="2.1.1.200" evidence="5"/>
<comment type="subcellular location">
    <subcellularLocation>
        <location evidence="5">Cytoplasm</location>
    </subcellularLocation>
</comment>
<dbReference type="GO" id="GO:0003723">
    <property type="term" value="F:RNA binding"/>
    <property type="evidence" value="ECO:0007669"/>
    <property type="project" value="InterPro"/>
</dbReference>
<dbReference type="GO" id="GO:0160206">
    <property type="term" value="F:tRNA (cytidine(32)/uridine(32)-2'-O)-methyltransferase activity"/>
    <property type="evidence" value="ECO:0007669"/>
    <property type="project" value="UniProtKB-EC"/>
</dbReference>
<dbReference type="PIRSF" id="PIRSF004808">
    <property type="entry name" value="LasT"/>
    <property type="match status" value="1"/>
</dbReference>
<sequence>MLKNIKIVLIGTTHPGNIGAAARAMKNMALSQLCLVAPRTYPSAEATARAAGADSILEQCQVYETLDEALQGCRLVVGASARLRTVHWPQLLPRACAEQVWRESAEGEVAILFGRESSGLRNSELDRCHYLVHIPANPEYSSLNIAQALQVIAYEIYIQSLSDNGPADRGELEAVASMETLEGFFQHLQQAMLDIGFSNPRQSEKLQRRLRRLFLRARPDPEEVNILRGILSAAQGRKSMRRQ</sequence>
<comment type="function">
    <text evidence="5">Catalyzes the formation of 2'O-methylated cytidine (Cm32) or 2'O-methylated uridine (Um32) at position 32 in tRNA.</text>
</comment>
<evidence type="ECO:0000256" key="4">
    <source>
        <dbReference type="ARBA" id="ARBA00022691"/>
    </source>
</evidence>
<dbReference type="GO" id="GO:0002128">
    <property type="term" value="P:tRNA nucleoside ribose methylation"/>
    <property type="evidence" value="ECO:0007669"/>
    <property type="project" value="TreeGrafter"/>
</dbReference>
<reference evidence="7 8" key="1">
    <citation type="journal article" date="2015" name="Genome Announc.">
        <title>Complete Genome Sequence of Sedimenticola thiotaurini Strain SIP-G1, a Polyphosphate- and Polyhydroxyalkanoate-Accumulating Sulfur-Oxidizing Gammaproteobacterium Isolated from Salt Marsh Sediments.</title>
        <authorList>
            <person name="Flood B.E."/>
            <person name="Jones D.S."/>
            <person name="Bailey J.V."/>
        </authorList>
    </citation>
    <scope>NUCLEOTIDE SEQUENCE [LARGE SCALE GENOMIC DNA]</scope>
    <source>
        <strain evidence="7 8">SIP-G1</strain>
    </source>
</reference>
<dbReference type="InterPro" id="IPR001537">
    <property type="entry name" value="SpoU_MeTrfase"/>
</dbReference>
<dbReference type="InterPro" id="IPR004384">
    <property type="entry name" value="RNA_MeTrfase_TrmJ/LasT"/>
</dbReference>
<dbReference type="Pfam" id="PF00588">
    <property type="entry name" value="SpoU_methylase"/>
    <property type="match status" value="1"/>
</dbReference>
<dbReference type="AlphaFoldDB" id="A0A0F7JV15"/>
<evidence type="ECO:0000256" key="3">
    <source>
        <dbReference type="ARBA" id="ARBA00022679"/>
    </source>
</evidence>
<evidence type="ECO:0000313" key="8">
    <source>
        <dbReference type="Proteomes" id="UP000034410"/>
    </source>
</evidence>
<evidence type="ECO:0000256" key="2">
    <source>
        <dbReference type="ARBA" id="ARBA00022603"/>
    </source>
</evidence>
<dbReference type="InterPro" id="IPR029028">
    <property type="entry name" value="Alpha/beta_knot_MTases"/>
</dbReference>
<dbReference type="RefSeq" id="WP_046859346.1">
    <property type="nucleotide sequence ID" value="NZ_CP011412.1"/>
</dbReference>
<evidence type="ECO:0000313" key="7">
    <source>
        <dbReference type="EMBL" id="AKH20411.1"/>
    </source>
</evidence>
<proteinExistence type="inferred from homology"/>
<dbReference type="PATRIC" id="fig|1543721.4.peg.1793"/>
<keyword evidence="8" id="KW-1185">Reference proteome</keyword>